<dbReference type="Proteomes" id="UP001152747">
    <property type="component" value="Unassembled WGS sequence"/>
</dbReference>
<gene>
    <name evidence="3" type="ORF">CAMP_LOCUS7283</name>
</gene>
<dbReference type="GO" id="GO:0070176">
    <property type="term" value="C:DRM complex"/>
    <property type="evidence" value="ECO:0007669"/>
    <property type="project" value="InterPro"/>
</dbReference>
<evidence type="ECO:0000256" key="2">
    <source>
        <dbReference type="SAM" id="MobiDB-lite"/>
    </source>
</evidence>
<comment type="caution">
    <text evidence="3">The sequence shown here is derived from an EMBL/GenBank/DDBJ whole genome shotgun (WGS) entry which is preliminary data.</text>
</comment>
<accession>A0A9P1IGE4</accession>
<evidence type="ECO:0000313" key="4">
    <source>
        <dbReference type="Proteomes" id="UP001152747"/>
    </source>
</evidence>
<dbReference type="PANTHER" id="PTHR31489">
    <property type="entry name" value="LIN52 FAMILY MEMBER"/>
    <property type="match status" value="1"/>
</dbReference>
<dbReference type="EMBL" id="CANHGI010000003">
    <property type="protein sequence ID" value="CAI5444646.1"/>
    <property type="molecule type" value="Genomic_DNA"/>
</dbReference>
<dbReference type="AlphaFoldDB" id="A0A9P1IGE4"/>
<dbReference type="PANTHER" id="PTHR31489:SF2">
    <property type="entry name" value="PROTEIN LIN-52 HOMOLOG"/>
    <property type="match status" value="1"/>
</dbReference>
<dbReference type="Pfam" id="PF10044">
    <property type="entry name" value="LIN52"/>
    <property type="match status" value="1"/>
</dbReference>
<evidence type="ECO:0000313" key="3">
    <source>
        <dbReference type="EMBL" id="CAI5444646.1"/>
    </source>
</evidence>
<comment type="similarity">
    <text evidence="1">Belongs to the lin-52 family.</text>
</comment>
<dbReference type="GO" id="GO:0006355">
    <property type="term" value="P:regulation of DNA-templated transcription"/>
    <property type="evidence" value="ECO:0007669"/>
    <property type="project" value="InterPro"/>
</dbReference>
<dbReference type="OrthoDB" id="5834362at2759"/>
<dbReference type="InterPro" id="IPR018737">
    <property type="entry name" value="DREAM_LIN52"/>
</dbReference>
<organism evidence="3 4">
    <name type="scientific">Caenorhabditis angaria</name>
    <dbReference type="NCBI Taxonomy" id="860376"/>
    <lineage>
        <taxon>Eukaryota</taxon>
        <taxon>Metazoa</taxon>
        <taxon>Ecdysozoa</taxon>
        <taxon>Nematoda</taxon>
        <taxon>Chromadorea</taxon>
        <taxon>Rhabditida</taxon>
        <taxon>Rhabditina</taxon>
        <taxon>Rhabditomorpha</taxon>
        <taxon>Rhabditoidea</taxon>
        <taxon>Rhabditidae</taxon>
        <taxon>Peloderinae</taxon>
        <taxon>Caenorhabditis</taxon>
    </lineage>
</organism>
<proteinExistence type="inferred from homology"/>
<name>A0A9P1IGE4_9PELO</name>
<evidence type="ECO:0000256" key="1">
    <source>
        <dbReference type="ARBA" id="ARBA00005456"/>
    </source>
</evidence>
<reference evidence="3" key="1">
    <citation type="submission" date="2022-11" db="EMBL/GenBank/DDBJ databases">
        <authorList>
            <person name="Kikuchi T."/>
        </authorList>
    </citation>
    <scope>NUCLEOTIDE SEQUENCE</scope>
    <source>
        <strain evidence="3">PS1010</strain>
    </source>
</reference>
<sequence>MSTTNGQQNFEDFEDDPFFDNFLDDQQNTQASDEKFLEEQKKLLECEETIGEDFDPKPEKSLNFEEAWKTDKNSTTYESKYKTIPFLKEDVGIVNSMSHVSPDDIAKLIRNIQNSVYILGMDEARECRRGKLLGVLKEDETK</sequence>
<keyword evidence="4" id="KW-1185">Reference proteome</keyword>
<feature type="region of interest" description="Disordered" evidence="2">
    <location>
        <begin position="1"/>
        <end position="25"/>
    </location>
</feature>
<protein>
    <submittedName>
        <fullName evidence="3">Uncharacterized protein</fullName>
    </submittedName>
</protein>